<feature type="domain" description="BFD-like [2Fe-2S]-binding" evidence="2">
    <location>
        <begin position="416"/>
        <end position="459"/>
    </location>
</feature>
<keyword evidence="1" id="KW-0560">Oxidoreductase</keyword>
<dbReference type="SUPFAM" id="SSF51905">
    <property type="entry name" value="FAD/NAD(P)-binding domain"/>
    <property type="match status" value="1"/>
</dbReference>
<dbReference type="PANTHER" id="PTHR42949:SF3">
    <property type="entry name" value="ANAEROBIC GLYCEROL-3-PHOSPHATE DEHYDROGENASE SUBUNIT B"/>
    <property type="match status" value="1"/>
</dbReference>
<dbReference type="InterPro" id="IPR007419">
    <property type="entry name" value="BFD-like_2Fe2S-bd_dom"/>
</dbReference>
<reference evidence="4" key="1">
    <citation type="submission" date="2016-04" db="EMBL/GenBank/DDBJ databases">
        <authorList>
            <person name="Shah S.A."/>
            <person name="Garrett R.A."/>
        </authorList>
    </citation>
    <scope>NUCLEOTIDE SEQUENCE [LARGE SCALE GENOMIC DNA]</scope>
    <source>
        <strain evidence="4">ATCC 35091 / DSM 1616 / JCM 8930 / NBRC 15331 / P1</strain>
    </source>
</reference>
<accession>A0A157SXK4</accession>
<dbReference type="Pfam" id="PF04324">
    <property type="entry name" value="Fer2_BFD"/>
    <property type="match status" value="1"/>
</dbReference>
<evidence type="ECO:0000313" key="3">
    <source>
        <dbReference type="EMBL" id="SAI83728.1"/>
    </source>
</evidence>
<name>A0A157SXK4_SACSO</name>
<evidence type="ECO:0000256" key="1">
    <source>
        <dbReference type="ARBA" id="ARBA00023002"/>
    </source>
</evidence>
<evidence type="ECO:0000259" key="2">
    <source>
        <dbReference type="Pfam" id="PF04324"/>
    </source>
</evidence>
<dbReference type="PATRIC" id="fig|2287.9.peg.186"/>
<organism evidence="3 4">
    <name type="scientific">Saccharolobus solfataricus</name>
    <name type="common">Sulfolobus solfataricus</name>
    <dbReference type="NCBI Taxonomy" id="2287"/>
    <lineage>
        <taxon>Archaea</taxon>
        <taxon>Thermoproteota</taxon>
        <taxon>Thermoprotei</taxon>
        <taxon>Sulfolobales</taxon>
        <taxon>Sulfolobaceae</taxon>
        <taxon>Saccharolobus</taxon>
    </lineage>
</organism>
<proteinExistence type="predicted"/>
<dbReference type="InterPro" id="IPR041854">
    <property type="entry name" value="BFD-like_2Fe2S-bd_dom_sf"/>
</dbReference>
<gene>
    <name evidence="3" type="ORF">SSOP1_0174</name>
</gene>
<dbReference type="GO" id="GO:0016491">
    <property type="term" value="F:oxidoreductase activity"/>
    <property type="evidence" value="ECO:0007669"/>
    <property type="project" value="UniProtKB-KW"/>
</dbReference>
<dbReference type="Proteomes" id="UP000076770">
    <property type="component" value="Chromosome i"/>
</dbReference>
<sequence>MRSSKMDMPIVLSKRHRRLRSMKDCEPGLPYNEIVENGKRIDLCYSKQYKKYTKKIEIRVGTSILHNKLLRIFPNIVKIYSKHFINLPDLITENTEKRELIFIELENLIIGGGTSGLGVLSEISKEEKTLLISSNIESNTDIPYPLPQINKDEFSKLLRDTINENKDRILEGILLGKFDEGIGFLTKDKILMVRAKRVFLATGGRYIPPIFDGNDIPGIISKNLYLRYGNRITKAIALGNSDDIIKVLFKVEKRVIINNGVLFLSKYYKELIDELGVEIINTNNLKVKREKGGMLKIITNERSFDSNILVYAIVKQPKIDHSYNIGIPYNFSEYFHIYMPIHSIEGKTNDNIYIVGGMRGISDEYTSFLSGKTAVNEKYLDEFINNLKDYTYIYDYYYQKNPKENPSPYIYGNKGYVCECEDITLSEVNRQVGRGFSKVEEIKRTIGLGTGECQGKLCTYSLGSFLGDRQLITFRTPLYRMVI</sequence>
<dbReference type="Gene3D" id="1.10.10.1100">
    <property type="entry name" value="BFD-like [2Fe-2S]-binding domain"/>
    <property type="match status" value="1"/>
</dbReference>
<dbReference type="AlphaFoldDB" id="A0A157SXK4"/>
<protein>
    <submittedName>
        <fullName evidence="3">(2Fe-2S)-binding protein</fullName>
    </submittedName>
</protein>
<dbReference type="EMBL" id="LT549890">
    <property type="protein sequence ID" value="SAI83728.1"/>
    <property type="molecule type" value="Genomic_DNA"/>
</dbReference>
<evidence type="ECO:0000313" key="4">
    <source>
        <dbReference type="Proteomes" id="UP000076770"/>
    </source>
</evidence>
<dbReference type="InterPro" id="IPR051691">
    <property type="entry name" value="Metab_Enz_Cyan_OpOx_G3PDH"/>
</dbReference>
<dbReference type="PANTHER" id="PTHR42949">
    <property type="entry name" value="ANAEROBIC GLYCEROL-3-PHOSPHATE DEHYDROGENASE SUBUNIT B"/>
    <property type="match status" value="1"/>
</dbReference>
<dbReference type="InterPro" id="IPR036188">
    <property type="entry name" value="FAD/NAD-bd_sf"/>
</dbReference>